<reference evidence="1" key="1">
    <citation type="submission" date="2020-07" db="EMBL/GenBank/DDBJ databases">
        <title>Ethylene signaling mediates host invasion by parasitic plants.</title>
        <authorList>
            <person name="Yoshida S."/>
        </authorList>
    </citation>
    <scope>NUCLEOTIDE SEQUENCE</scope>
    <source>
        <strain evidence="1">Okayama</strain>
    </source>
</reference>
<proteinExistence type="predicted"/>
<evidence type="ECO:0000313" key="1">
    <source>
        <dbReference type="EMBL" id="GFP84735.1"/>
    </source>
</evidence>
<protein>
    <submittedName>
        <fullName evidence="1">Calmodulin-4</fullName>
    </submittedName>
</protein>
<sequence>MARKMKYTDPRSSKGIFCAYDKGSKRFYLGCRAVSCDDEPRREADRQGGEGDD</sequence>
<evidence type="ECO:0000313" key="2">
    <source>
        <dbReference type="Proteomes" id="UP000653305"/>
    </source>
</evidence>
<gene>
    <name evidence="1" type="ORF">PHJA_000617400</name>
</gene>
<comment type="caution">
    <text evidence="1">The sequence shown here is derived from an EMBL/GenBank/DDBJ whole genome shotgun (WGS) entry which is preliminary data.</text>
</comment>
<organism evidence="1 2">
    <name type="scientific">Phtheirospermum japonicum</name>
    <dbReference type="NCBI Taxonomy" id="374723"/>
    <lineage>
        <taxon>Eukaryota</taxon>
        <taxon>Viridiplantae</taxon>
        <taxon>Streptophyta</taxon>
        <taxon>Embryophyta</taxon>
        <taxon>Tracheophyta</taxon>
        <taxon>Spermatophyta</taxon>
        <taxon>Magnoliopsida</taxon>
        <taxon>eudicotyledons</taxon>
        <taxon>Gunneridae</taxon>
        <taxon>Pentapetalae</taxon>
        <taxon>asterids</taxon>
        <taxon>lamiids</taxon>
        <taxon>Lamiales</taxon>
        <taxon>Orobanchaceae</taxon>
        <taxon>Orobanchaceae incertae sedis</taxon>
        <taxon>Phtheirospermum</taxon>
    </lineage>
</organism>
<dbReference type="AlphaFoldDB" id="A0A830BLK0"/>
<name>A0A830BLK0_9LAMI</name>
<dbReference type="Proteomes" id="UP000653305">
    <property type="component" value="Unassembled WGS sequence"/>
</dbReference>
<dbReference type="EMBL" id="BMAC01000092">
    <property type="protein sequence ID" value="GFP84735.1"/>
    <property type="molecule type" value="Genomic_DNA"/>
</dbReference>
<accession>A0A830BLK0</accession>
<keyword evidence="2" id="KW-1185">Reference proteome</keyword>